<accession>A0A0G4G1I0</accession>
<feature type="region of interest" description="Disordered" evidence="1">
    <location>
        <begin position="307"/>
        <end position="350"/>
    </location>
</feature>
<evidence type="ECO:0000313" key="2">
    <source>
        <dbReference type="EMBL" id="CEM21726.1"/>
    </source>
</evidence>
<proteinExistence type="predicted"/>
<sequence>MVRTRAEKRRLLKDQQAAEAAAAATRVPTGSGEMIVLSKSDLQALIDSSVQRGIKEEMAALAPSLSQAPSLINSCVDSPPEDEEQAPSVSASSSYCYVKVDFGAVPQMQNKQHIKEWEQKWQNFCNDQLPRERFVSDESWRNKMKVCFDKLENSEVNRDIQRLLDRGVLAENIPRTLRKEYGLLTFKVESKIALHIQFFPYHCDKVDKDGLPVVRSGLVFSYYTIHKRLDELLRDASKEKYHIDEDGLVPNVLNSFTRVQHKEVLRALPDEVFEESDNVAELNDLSLSCIKFSMLRKILKKFALTDSPQTELQEQERERGSQGVERANRAAKGVNGGGQSSSGSQDSPSVCQTCGNRHVSTCRATLDGVSPCRACGEKGHWDKAPVCKKNGGDDDDTGGEEERKERVGAAGSRGESRWVWRKKSPVADTGCSRHLIGGDLEDSIVSRRPCKFRYEEASGGEMVCAEEVEASPLLEGVDREPVCPLLRGAFKLSVPVSLLSVRGCRMQKVDPPFWVEFPGGERRGSDEVDDGAFSDVDVEEVPCDAGDRPPAKFFSFFASACFFPSVSHTAARLCERYVATSVSSDIGGAQPFSFPLQSPAGIQIQTGQLEMHAQQEEGEEGEREEREETERDSEPRRGARRLPKREEREDGGGVPPSPIAEDVEVDWGIDSDGNALRTQEGREEVQAAQDDEEKEEALRERLGKLKEELACVIAEKEKKRRPLPQIVPVDPTVVKKMMSHMNPQKGHIDATNEEVESGSHEKGMLDELQRFLDETVFRRGVRVPKGRKVMRCR</sequence>
<feature type="region of interest" description="Disordered" evidence="1">
    <location>
        <begin position="386"/>
        <end position="414"/>
    </location>
</feature>
<feature type="region of interest" description="Disordered" evidence="1">
    <location>
        <begin position="609"/>
        <end position="695"/>
    </location>
</feature>
<organism evidence="2">
    <name type="scientific">Chromera velia CCMP2878</name>
    <dbReference type="NCBI Taxonomy" id="1169474"/>
    <lineage>
        <taxon>Eukaryota</taxon>
        <taxon>Sar</taxon>
        <taxon>Alveolata</taxon>
        <taxon>Colpodellida</taxon>
        <taxon>Chromeraceae</taxon>
        <taxon>Chromera</taxon>
    </lineage>
</organism>
<dbReference type="PhylomeDB" id="A0A0G4G1I0"/>
<gene>
    <name evidence="2" type="ORF">Cvel_19702</name>
</gene>
<protein>
    <submittedName>
        <fullName evidence="2">Uncharacterized protein</fullName>
    </submittedName>
</protein>
<evidence type="ECO:0000256" key="1">
    <source>
        <dbReference type="SAM" id="MobiDB-lite"/>
    </source>
</evidence>
<reference evidence="2" key="1">
    <citation type="submission" date="2014-11" db="EMBL/GenBank/DDBJ databases">
        <authorList>
            <person name="Otto D Thomas"/>
            <person name="Naeem Raeece"/>
        </authorList>
    </citation>
    <scope>NUCLEOTIDE SEQUENCE</scope>
</reference>
<dbReference type="EMBL" id="CDMZ01000796">
    <property type="protein sequence ID" value="CEM21726.1"/>
    <property type="molecule type" value="Genomic_DNA"/>
</dbReference>
<feature type="compositionally biased region" description="Basic and acidic residues" evidence="1">
    <location>
        <begin position="623"/>
        <end position="637"/>
    </location>
</feature>
<dbReference type="VEuPathDB" id="CryptoDB:Cvel_19702"/>
<name>A0A0G4G1I0_9ALVE</name>
<dbReference type="AlphaFoldDB" id="A0A0G4G1I0"/>